<dbReference type="OrthoDB" id="3297538at2"/>
<evidence type="ECO:0000313" key="3">
    <source>
        <dbReference type="Proteomes" id="UP000308760"/>
    </source>
</evidence>
<proteinExistence type="predicted"/>
<reference evidence="3" key="1">
    <citation type="submission" date="2019-04" db="EMBL/GenBank/DDBJ databases">
        <title>Nocardioides xinjiangensis sp. nov.</title>
        <authorList>
            <person name="Liu S."/>
        </authorList>
    </citation>
    <scope>NUCLEOTIDE SEQUENCE [LARGE SCALE GENOMIC DNA]</scope>
    <source>
        <strain evidence="3">18</strain>
    </source>
</reference>
<sequence>MESSVNPQEAQAALDSVQQSRSDIADRLYTPWWYHPALGVLVGGLVAAVTGGVHFSVLLVVYTAGLVGLVYTYRRVAGVWINGYEAGPKSRRSLFRFVVVLLVIGIVGAAFSIGMELRWFTPITGLVIAVYTTVWGRQFDKVLRADLREAA</sequence>
<organism evidence="2 3">
    <name type="scientific">Glycomyces buryatensis</name>
    <dbReference type="NCBI Taxonomy" id="2570927"/>
    <lineage>
        <taxon>Bacteria</taxon>
        <taxon>Bacillati</taxon>
        <taxon>Actinomycetota</taxon>
        <taxon>Actinomycetes</taxon>
        <taxon>Glycomycetales</taxon>
        <taxon>Glycomycetaceae</taxon>
        <taxon>Glycomyces</taxon>
    </lineage>
</organism>
<keyword evidence="1" id="KW-0812">Transmembrane</keyword>
<keyword evidence="3" id="KW-1185">Reference proteome</keyword>
<dbReference type="EMBL" id="STGY01000071">
    <property type="protein sequence ID" value="THV37066.1"/>
    <property type="molecule type" value="Genomic_DNA"/>
</dbReference>
<feature type="transmembrane region" description="Helical" evidence="1">
    <location>
        <begin position="119"/>
        <end position="136"/>
    </location>
</feature>
<dbReference type="AlphaFoldDB" id="A0A4V4HRA7"/>
<gene>
    <name evidence="2" type="ORF">FAB82_21185</name>
</gene>
<protein>
    <submittedName>
        <fullName evidence="2">Uncharacterized protein</fullName>
    </submittedName>
</protein>
<dbReference type="Proteomes" id="UP000308760">
    <property type="component" value="Unassembled WGS sequence"/>
</dbReference>
<comment type="caution">
    <text evidence="2">The sequence shown here is derived from an EMBL/GenBank/DDBJ whole genome shotgun (WGS) entry which is preliminary data.</text>
</comment>
<feature type="transmembrane region" description="Helical" evidence="1">
    <location>
        <begin position="94"/>
        <end position="113"/>
    </location>
</feature>
<dbReference type="RefSeq" id="WP_136536542.1">
    <property type="nucleotide sequence ID" value="NZ_STGY01000071.1"/>
</dbReference>
<feature type="transmembrane region" description="Helical" evidence="1">
    <location>
        <begin position="55"/>
        <end position="73"/>
    </location>
</feature>
<name>A0A4V4HRA7_9ACTN</name>
<keyword evidence="1" id="KW-0472">Membrane</keyword>
<reference evidence="2 3" key="2">
    <citation type="submission" date="2019-05" db="EMBL/GenBank/DDBJ databases">
        <title>Glycomyces buryatensis sp. nov.</title>
        <authorList>
            <person name="Nikitina E."/>
        </authorList>
    </citation>
    <scope>NUCLEOTIDE SEQUENCE [LARGE SCALE GENOMIC DNA]</scope>
    <source>
        <strain evidence="2 3">18</strain>
    </source>
</reference>
<evidence type="ECO:0000313" key="2">
    <source>
        <dbReference type="EMBL" id="THV37066.1"/>
    </source>
</evidence>
<keyword evidence="1" id="KW-1133">Transmembrane helix</keyword>
<accession>A0A4V4HRA7</accession>
<evidence type="ECO:0000256" key="1">
    <source>
        <dbReference type="SAM" id="Phobius"/>
    </source>
</evidence>